<evidence type="ECO:0000313" key="5">
    <source>
        <dbReference type="Proteomes" id="UP001499994"/>
    </source>
</evidence>
<dbReference type="InterPro" id="IPR051458">
    <property type="entry name" value="Cyt/Met_Dipeptidase"/>
</dbReference>
<keyword evidence="3" id="KW-0378">Hydrolase</keyword>
<keyword evidence="5" id="KW-1185">Reference proteome</keyword>
<evidence type="ECO:0000256" key="2">
    <source>
        <dbReference type="ARBA" id="ARBA00022723"/>
    </source>
</evidence>
<keyword evidence="2" id="KW-0479">Metal-binding</keyword>
<dbReference type="InterPro" id="IPR002933">
    <property type="entry name" value="Peptidase_M20"/>
</dbReference>
<protein>
    <submittedName>
        <fullName evidence="4">M20 family metallopeptidase</fullName>
    </submittedName>
</protein>
<keyword evidence="1" id="KW-0645">Protease</keyword>
<dbReference type="NCBIfam" id="NF005478">
    <property type="entry name" value="PRK07079.1"/>
    <property type="match status" value="1"/>
</dbReference>
<gene>
    <name evidence="4" type="ORF">GCM10022405_00780</name>
</gene>
<dbReference type="EMBL" id="BAABDG010000002">
    <property type="protein sequence ID" value="GAA3879119.1"/>
    <property type="molecule type" value="Genomic_DNA"/>
</dbReference>
<comment type="caution">
    <text evidence="4">The sequence shown here is derived from an EMBL/GenBank/DDBJ whole genome shotgun (WGS) entry which is preliminary data.</text>
</comment>
<evidence type="ECO:0000256" key="1">
    <source>
        <dbReference type="ARBA" id="ARBA00022670"/>
    </source>
</evidence>
<proteinExistence type="predicted"/>
<evidence type="ECO:0000313" key="4">
    <source>
        <dbReference type="EMBL" id="GAA3879119.1"/>
    </source>
</evidence>
<dbReference type="PANTHER" id="PTHR43270:SF12">
    <property type="entry name" value="SUCCINYL-DIAMINOPIMELATE DESUCCINYLASE"/>
    <property type="match status" value="1"/>
</dbReference>
<sequence>MPLAQQDKHSLFDVEDTLYMTREETIQATIDDFQSGKFREVLARRVAYRTVSKGGDHGPVLLAYLQDEMIPTLQGMGFECLIVANPIAGKSPFLLARRIEPDAQLTLLTYGHGDVVPGNDEQWRAGISPWEVTEDGNIWYGRGTADNKGQHSINLAALEQVLKARNNRLGYNVKIILEMGEEDGSPGLDAICRQYHEWLAADLFIASDGPRITAARPTLFLGSRGVFNFELALNPRQGFHHSGNWGGLLSNPGIRLAHALATMVDAHGRILVPGLRPPAITATMRQILADIELGGGPTDPAIDPQWGENGLTAAEKLYSWNTLDVLAFVTGDPDKPMHAIPPEARAHCHMRYVVGSDVEQFSRHIRNHLDANGFEDVELVNAVSNYEATRLDPNDLWVEWGKASIAQSVGLNAAVLPNFGGGLPNACFSQTLGLPTLWVPHSYPACAQHAPNEHILADVTLEALKIMTGLFWDLAEQGSNIVRLRARRQESSPVERV</sequence>
<dbReference type="Proteomes" id="UP001499994">
    <property type="component" value="Unassembled WGS sequence"/>
</dbReference>
<dbReference type="SUPFAM" id="SSF53187">
    <property type="entry name" value="Zn-dependent exopeptidases"/>
    <property type="match status" value="1"/>
</dbReference>
<evidence type="ECO:0000256" key="3">
    <source>
        <dbReference type="ARBA" id="ARBA00022801"/>
    </source>
</evidence>
<accession>A0ABP7KL73</accession>
<reference evidence="5" key="1">
    <citation type="journal article" date="2019" name="Int. J. Syst. Evol. Microbiol.">
        <title>The Global Catalogue of Microorganisms (GCM) 10K type strain sequencing project: providing services to taxonomists for standard genome sequencing and annotation.</title>
        <authorList>
            <consortium name="The Broad Institute Genomics Platform"/>
            <consortium name="The Broad Institute Genome Sequencing Center for Infectious Disease"/>
            <person name="Wu L."/>
            <person name="Ma J."/>
        </authorList>
    </citation>
    <scope>NUCLEOTIDE SEQUENCE [LARGE SCALE GENOMIC DNA]</scope>
    <source>
        <strain evidence="5">JCM 17201</strain>
    </source>
</reference>
<dbReference type="Gene3D" id="3.30.70.360">
    <property type="match status" value="1"/>
</dbReference>
<name>A0ABP7KL73_9GAMM</name>
<dbReference type="PANTHER" id="PTHR43270">
    <property type="entry name" value="BETA-ALA-HIS DIPEPTIDASE"/>
    <property type="match status" value="1"/>
</dbReference>
<dbReference type="Gene3D" id="3.40.630.10">
    <property type="entry name" value="Zn peptidases"/>
    <property type="match status" value="1"/>
</dbReference>
<organism evidence="4 5">
    <name type="scientific">Gibbsiella dentisursi</name>
    <dbReference type="NCBI Taxonomy" id="796890"/>
    <lineage>
        <taxon>Bacteria</taxon>
        <taxon>Pseudomonadati</taxon>
        <taxon>Pseudomonadota</taxon>
        <taxon>Gammaproteobacteria</taxon>
        <taxon>Enterobacterales</taxon>
        <taxon>Yersiniaceae</taxon>
        <taxon>Gibbsiella</taxon>
    </lineage>
</organism>
<dbReference type="Pfam" id="PF01546">
    <property type="entry name" value="Peptidase_M20"/>
    <property type="match status" value="1"/>
</dbReference>